<evidence type="ECO:0000256" key="1">
    <source>
        <dbReference type="ARBA" id="ARBA00004275"/>
    </source>
</evidence>
<comment type="similarity">
    <text evidence="2">Belongs to the ATP-dependent AMP-binding enzyme family.</text>
</comment>
<evidence type="ECO:0000256" key="3">
    <source>
        <dbReference type="ARBA" id="ARBA00022598"/>
    </source>
</evidence>
<keyword evidence="5" id="KW-0576">Peroxisome</keyword>
<dbReference type="PANTHER" id="PTHR24096">
    <property type="entry name" value="LONG-CHAIN-FATTY-ACID--COA LIGASE"/>
    <property type="match status" value="1"/>
</dbReference>
<dbReference type="Gene3D" id="2.30.38.10">
    <property type="entry name" value="Luciferase, Domain 3"/>
    <property type="match status" value="1"/>
</dbReference>
<dbReference type="PROSITE" id="PS00455">
    <property type="entry name" value="AMP_BINDING"/>
    <property type="match status" value="1"/>
</dbReference>
<dbReference type="InterPro" id="IPR000873">
    <property type="entry name" value="AMP-dep_synth/lig_dom"/>
</dbReference>
<reference evidence="8" key="1">
    <citation type="submission" date="2022-11" db="UniProtKB">
        <authorList>
            <consortium name="WormBaseParasite"/>
        </authorList>
    </citation>
    <scope>IDENTIFICATION</scope>
</reference>
<dbReference type="AlphaFoldDB" id="A0A914XJE3"/>
<proteinExistence type="inferred from homology"/>
<feature type="domain" description="AMP-dependent synthetase/ligase" evidence="6">
    <location>
        <begin position="30"/>
        <end position="396"/>
    </location>
</feature>
<dbReference type="PANTHER" id="PTHR24096:SF149">
    <property type="entry name" value="AMP-BINDING DOMAIN-CONTAINING PROTEIN-RELATED"/>
    <property type="match status" value="1"/>
</dbReference>
<dbReference type="GO" id="GO:0016405">
    <property type="term" value="F:CoA-ligase activity"/>
    <property type="evidence" value="ECO:0007669"/>
    <property type="project" value="TreeGrafter"/>
</dbReference>
<dbReference type="SUPFAM" id="SSF63707">
    <property type="entry name" value="Ganglioside M2 (gm2) activator"/>
    <property type="match status" value="1"/>
</dbReference>
<dbReference type="Gene3D" id="3.40.50.980">
    <property type="match status" value="2"/>
</dbReference>
<accession>A0A914XJE3</accession>
<evidence type="ECO:0000256" key="4">
    <source>
        <dbReference type="ARBA" id="ARBA00022729"/>
    </source>
</evidence>
<evidence type="ECO:0000259" key="6">
    <source>
        <dbReference type="Pfam" id="PF00501"/>
    </source>
</evidence>
<evidence type="ECO:0000256" key="5">
    <source>
        <dbReference type="ARBA" id="ARBA00023140"/>
    </source>
</evidence>
<sequence length="715" mass="79603">MVLRSQENDVHIDETPFHRQILMRAKSYGPSVTALTDADTTKTVSYKELYDKSYALATYMRNLGAIKGDVGCICLPNCIEYPIIFLGMAIVGGVTSGANPEYTAEELRHHFSDSDCKFIFTTSATYEKVRAASKHLPVKYIFVLGTHVPSTARSLSDIITKTVPNYSIDSGIEFLPDDTLILPYSSGTTGQPKGVIITHRNMSAETAILKAAVFDKLTTIRSERSTIAFLPFFHGSGFWALCYALLDKHHTIVMPKFHPVIMLQCIEKYKVDTLNVVPPIVAFMARDPIVEKFNLTSVKIVLSGAGSLSKDLSDKFVERFPHVTDLLQGYGMTEVVVLTHLTPIGLGKDTRLGSCGKLLPNFEARLIDATSGRELDGPCQRGELWVRSPSVMKGYLNNPDATKETIDEKGWLRTGDIVYYDKDGFFFVVDRLKDDSAYRIDRDSSSPSSRQCAETKMRCLLCFLTVAGAVFVAAEDRAEVEIRASGACSPIYLSRKGIEVSKYRPKIRFNPDRVQLEPKNPIIPGCIKIKAEGVEVLQTVNNLVAEIEMRISGTPDPSNPTLPCSRKLDEKTNTCKCEKADNACVFCDFCKQLRNNSPTVTVNKHERKTIFGAQNNVCECEPMEPGLYDIETEICTPDIADVRQHIPPELQNDILEKRPISMFITVYLMDLEQHAYESYLSALGRAILRRRQAQSTIACFLMGIDVKVAGNFGPK</sequence>
<dbReference type="SUPFAM" id="SSF56801">
    <property type="entry name" value="Acetyl-CoA synthetase-like"/>
    <property type="match status" value="1"/>
</dbReference>
<keyword evidence="7" id="KW-1185">Reference proteome</keyword>
<dbReference type="GO" id="GO:0005777">
    <property type="term" value="C:peroxisome"/>
    <property type="evidence" value="ECO:0007669"/>
    <property type="project" value="UniProtKB-SubCell"/>
</dbReference>
<evidence type="ECO:0000313" key="8">
    <source>
        <dbReference type="WBParaSite" id="PSAMB.scaffold8size148366.g133.t1"/>
    </source>
</evidence>
<dbReference type="Pfam" id="PF00501">
    <property type="entry name" value="AMP-binding"/>
    <property type="match status" value="1"/>
</dbReference>
<evidence type="ECO:0000256" key="2">
    <source>
        <dbReference type="ARBA" id="ARBA00006432"/>
    </source>
</evidence>
<organism evidence="7 8">
    <name type="scientific">Plectus sambesii</name>
    <dbReference type="NCBI Taxonomy" id="2011161"/>
    <lineage>
        <taxon>Eukaryota</taxon>
        <taxon>Metazoa</taxon>
        <taxon>Ecdysozoa</taxon>
        <taxon>Nematoda</taxon>
        <taxon>Chromadorea</taxon>
        <taxon>Plectida</taxon>
        <taxon>Plectina</taxon>
        <taxon>Plectoidea</taxon>
        <taxon>Plectidae</taxon>
        <taxon>Plectus</taxon>
    </lineage>
</organism>
<dbReference type="InterPro" id="IPR036846">
    <property type="entry name" value="GM2-AP_sf"/>
</dbReference>
<name>A0A914XJE3_9BILA</name>
<comment type="subcellular location">
    <subcellularLocation>
        <location evidence="1">Peroxisome</location>
    </subcellularLocation>
</comment>
<dbReference type="InterPro" id="IPR020845">
    <property type="entry name" value="AMP-binding_CS"/>
</dbReference>
<dbReference type="Proteomes" id="UP000887566">
    <property type="component" value="Unplaced"/>
</dbReference>
<keyword evidence="4" id="KW-0732">Signal</keyword>
<keyword evidence="3" id="KW-0436">Ligase</keyword>
<protein>
    <submittedName>
        <fullName evidence="8">AMP-dependent synthetase/ligase domain-containing protein</fullName>
    </submittedName>
</protein>
<evidence type="ECO:0000313" key="7">
    <source>
        <dbReference type="Proteomes" id="UP000887566"/>
    </source>
</evidence>
<dbReference type="WBParaSite" id="PSAMB.scaffold8size148366.g133.t1">
    <property type="protein sequence ID" value="PSAMB.scaffold8size148366.g133.t1"/>
    <property type="gene ID" value="PSAMB.scaffold8size148366.g133"/>
</dbReference>